<comment type="caution">
    <text evidence="2">The sequence shown here is derived from an EMBL/GenBank/DDBJ whole genome shotgun (WGS) entry which is preliminary data.</text>
</comment>
<keyword evidence="1" id="KW-0812">Transmembrane</keyword>
<protein>
    <submittedName>
        <fullName evidence="2">Uncharacterized protein</fullName>
    </submittedName>
</protein>
<gene>
    <name evidence="2" type="ORF">C2G38_2235919</name>
</gene>
<organism evidence="2 3">
    <name type="scientific">Gigaspora rosea</name>
    <dbReference type="NCBI Taxonomy" id="44941"/>
    <lineage>
        <taxon>Eukaryota</taxon>
        <taxon>Fungi</taxon>
        <taxon>Fungi incertae sedis</taxon>
        <taxon>Mucoromycota</taxon>
        <taxon>Glomeromycotina</taxon>
        <taxon>Glomeromycetes</taxon>
        <taxon>Diversisporales</taxon>
        <taxon>Gigasporaceae</taxon>
        <taxon>Gigaspora</taxon>
    </lineage>
</organism>
<dbReference type="Proteomes" id="UP000266673">
    <property type="component" value="Unassembled WGS sequence"/>
</dbReference>
<dbReference type="OrthoDB" id="2441454at2759"/>
<dbReference type="STRING" id="44941.A0A397TTL7"/>
<proteinExistence type="predicted"/>
<evidence type="ECO:0000256" key="1">
    <source>
        <dbReference type="SAM" id="Phobius"/>
    </source>
</evidence>
<keyword evidence="1" id="KW-0472">Membrane</keyword>
<keyword evidence="3" id="KW-1185">Reference proteome</keyword>
<name>A0A397TTL7_9GLOM</name>
<accession>A0A397TTL7</accession>
<evidence type="ECO:0000313" key="2">
    <source>
        <dbReference type="EMBL" id="RIB00036.1"/>
    </source>
</evidence>
<feature type="transmembrane region" description="Helical" evidence="1">
    <location>
        <begin position="80"/>
        <end position="100"/>
    </location>
</feature>
<feature type="transmembrane region" description="Helical" evidence="1">
    <location>
        <begin position="112"/>
        <end position="129"/>
    </location>
</feature>
<reference evidence="2 3" key="1">
    <citation type="submission" date="2018-06" db="EMBL/GenBank/DDBJ databases">
        <title>Comparative genomics reveals the genomic features of Rhizophagus irregularis, R. cerebriforme, R. diaphanum and Gigaspora rosea, and their symbiotic lifestyle signature.</title>
        <authorList>
            <person name="Morin E."/>
            <person name="San Clemente H."/>
            <person name="Chen E.C.H."/>
            <person name="De La Providencia I."/>
            <person name="Hainaut M."/>
            <person name="Kuo A."/>
            <person name="Kohler A."/>
            <person name="Murat C."/>
            <person name="Tang N."/>
            <person name="Roy S."/>
            <person name="Loubradou J."/>
            <person name="Henrissat B."/>
            <person name="Grigoriev I.V."/>
            <person name="Corradi N."/>
            <person name="Roux C."/>
            <person name="Martin F.M."/>
        </authorList>
    </citation>
    <scope>NUCLEOTIDE SEQUENCE [LARGE SCALE GENOMIC DNA]</scope>
    <source>
        <strain evidence="2 3">DAOM 194757</strain>
    </source>
</reference>
<sequence length="149" mass="18074">MFWKKIEKRIEKIFYKKHFQTVILIFPLPKFSSYDSNYNSWRELISPNPSTFSKHQFPELYEYWHGEALINFKWNAYGKYYFLAIFIFYLIFMFCFLIAATIKGLSNCTQNLLLIITIILGVLHLTFEIRQFIYSPLSWITDIWNYFGI</sequence>
<keyword evidence="1" id="KW-1133">Transmembrane helix</keyword>
<dbReference type="AlphaFoldDB" id="A0A397TTL7"/>
<dbReference type="EMBL" id="QKWP01005566">
    <property type="protein sequence ID" value="RIB00036.1"/>
    <property type="molecule type" value="Genomic_DNA"/>
</dbReference>
<evidence type="ECO:0000313" key="3">
    <source>
        <dbReference type="Proteomes" id="UP000266673"/>
    </source>
</evidence>